<dbReference type="InterPro" id="IPR011991">
    <property type="entry name" value="ArsR-like_HTH"/>
</dbReference>
<dbReference type="RefSeq" id="WP_179608403.1">
    <property type="nucleotide sequence ID" value="NZ_BAABEH010000001.1"/>
</dbReference>
<comment type="caution">
    <text evidence="3">The sequence shown here is derived from an EMBL/GenBank/DDBJ whole genome shotgun (WGS) entry which is preliminary data.</text>
</comment>
<dbReference type="InterPro" id="IPR000600">
    <property type="entry name" value="ROK"/>
</dbReference>
<dbReference type="InterPro" id="IPR036390">
    <property type="entry name" value="WH_DNA-bd_sf"/>
</dbReference>
<dbReference type="InterPro" id="IPR000835">
    <property type="entry name" value="HTH_MarR-typ"/>
</dbReference>
<dbReference type="Pfam" id="PF12802">
    <property type="entry name" value="MarR_2"/>
    <property type="match status" value="1"/>
</dbReference>
<dbReference type="SUPFAM" id="SSF46785">
    <property type="entry name" value="Winged helix' DNA-binding domain"/>
    <property type="match status" value="1"/>
</dbReference>
<dbReference type="InterPro" id="IPR043129">
    <property type="entry name" value="ATPase_NBD"/>
</dbReference>
<organism evidence="3 4">
    <name type="scientific">Leifsonia shinshuensis</name>
    <dbReference type="NCBI Taxonomy" id="150026"/>
    <lineage>
        <taxon>Bacteria</taxon>
        <taxon>Bacillati</taxon>
        <taxon>Actinomycetota</taxon>
        <taxon>Actinomycetes</taxon>
        <taxon>Micrococcales</taxon>
        <taxon>Microbacteriaceae</taxon>
        <taxon>Leifsonia</taxon>
    </lineage>
</organism>
<keyword evidence="3" id="KW-0418">Kinase</keyword>
<dbReference type="PANTHER" id="PTHR18964:SF173">
    <property type="entry name" value="GLUCOKINASE"/>
    <property type="match status" value="1"/>
</dbReference>
<dbReference type="CDD" id="cd00090">
    <property type="entry name" value="HTH_ARSR"/>
    <property type="match status" value="1"/>
</dbReference>
<evidence type="ECO:0000313" key="4">
    <source>
        <dbReference type="Proteomes" id="UP000578352"/>
    </source>
</evidence>
<dbReference type="Gene3D" id="3.30.420.40">
    <property type="match status" value="2"/>
</dbReference>
<dbReference type="Gene3D" id="1.10.10.10">
    <property type="entry name" value="Winged helix-like DNA-binding domain superfamily/Winged helix DNA-binding domain"/>
    <property type="match status" value="1"/>
</dbReference>
<dbReference type="InterPro" id="IPR036388">
    <property type="entry name" value="WH-like_DNA-bd_sf"/>
</dbReference>
<evidence type="ECO:0000256" key="1">
    <source>
        <dbReference type="ARBA" id="ARBA00006479"/>
    </source>
</evidence>
<dbReference type="EMBL" id="JACCFL010000001">
    <property type="protein sequence ID" value="NYJ25611.1"/>
    <property type="molecule type" value="Genomic_DNA"/>
</dbReference>
<protein>
    <submittedName>
        <fullName evidence="3">Putative NBD/HSP70 family sugar kinase</fullName>
    </submittedName>
</protein>
<accession>A0A853D2E3</accession>
<feature type="domain" description="HTH marR-type" evidence="2">
    <location>
        <begin position="24"/>
        <end position="71"/>
    </location>
</feature>
<evidence type="ECO:0000313" key="3">
    <source>
        <dbReference type="EMBL" id="NYJ25611.1"/>
    </source>
</evidence>
<name>A0A853D2E3_9MICO</name>
<proteinExistence type="inferred from homology"/>
<dbReference type="GO" id="GO:0016301">
    <property type="term" value="F:kinase activity"/>
    <property type="evidence" value="ECO:0007669"/>
    <property type="project" value="UniProtKB-KW"/>
</dbReference>
<keyword evidence="3" id="KW-0808">Transferase</keyword>
<dbReference type="Proteomes" id="UP000578352">
    <property type="component" value="Unassembled WGS sequence"/>
</dbReference>
<comment type="similarity">
    <text evidence="1">Belongs to the ROK (NagC/XylR) family.</text>
</comment>
<evidence type="ECO:0000259" key="2">
    <source>
        <dbReference type="Pfam" id="PF12802"/>
    </source>
</evidence>
<gene>
    <name evidence="3" type="ORF">HNR13_003898</name>
</gene>
<dbReference type="GO" id="GO:0003700">
    <property type="term" value="F:DNA-binding transcription factor activity"/>
    <property type="evidence" value="ECO:0007669"/>
    <property type="project" value="InterPro"/>
</dbReference>
<dbReference type="AlphaFoldDB" id="A0A853D2E3"/>
<dbReference type="Pfam" id="PF00480">
    <property type="entry name" value="ROK"/>
    <property type="match status" value="1"/>
</dbReference>
<dbReference type="PANTHER" id="PTHR18964">
    <property type="entry name" value="ROK (REPRESSOR, ORF, KINASE) FAMILY"/>
    <property type="match status" value="1"/>
</dbReference>
<reference evidence="3 4" key="1">
    <citation type="submission" date="2020-07" db="EMBL/GenBank/DDBJ databases">
        <title>Sequencing the genomes of 1000 actinobacteria strains.</title>
        <authorList>
            <person name="Klenk H.-P."/>
        </authorList>
    </citation>
    <scope>NUCLEOTIDE SEQUENCE [LARGE SCALE GENOMIC DNA]</scope>
    <source>
        <strain evidence="3 4">DSM 15165</strain>
    </source>
</reference>
<dbReference type="SUPFAM" id="SSF53067">
    <property type="entry name" value="Actin-like ATPase domain"/>
    <property type="match status" value="1"/>
</dbReference>
<sequence>MNTPTAAFDRRRGQSGFRQANVKRVIEALRLGPSSQAALARSTSLSASTVNVIVRSLRDRGLVETSSTNGRESLVALVPKHKVVIAVQVGASALRVAVFDFTNERRTDVSEAVVAESDAGPKRASQLIGEALLEAGIDANEVDVVSVAVQGPIARRSGSVASWAAAHLPGWQEVAIASELEAALGATVIVDNDANLAGLAEWTWGAGRGHDSFFYALCSAHIGGAFILAGKVYRGADGLAGEIGHMVVDPSGPLCFCGSRGCLTTYASEAALLASLASVNTDMLSLGDIIEGARSGDLAARGAFYEAGRLIGRALGNVGKTMAPEVIAVGGDLRAAGEPLIQGVRSAAEIASLRAVSPTIELRPAELVDDVVLLGALAAGLEQQETLLGELPEWVNLRTSYEQEMV</sequence>